<dbReference type="PANTHER" id="PTHR13102">
    <property type="entry name" value="NUCLEOLAR PROTEIN 9"/>
    <property type="match status" value="1"/>
</dbReference>
<feature type="region of interest" description="Disordered" evidence="2">
    <location>
        <begin position="254"/>
        <end position="281"/>
    </location>
</feature>
<dbReference type="SUPFAM" id="SSF48371">
    <property type="entry name" value="ARM repeat"/>
    <property type="match status" value="1"/>
</dbReference>
<feature type="compositionally biased region" description="Basic residues" evidence="2">
    <location>
        <begin position="255"/>
        <end position="269"/>
    </location>
</feature>
<keyword evidence="1" id="KW-0677">Repeat</keyword>
<dbReference type="AlphaFoldDB" id="A0ABD3MKS5"/>
<dbReference type="Pfam" id="PF22493">
    <property type="entry name" value="PUF_NOP9"/>
    <property type="match status" value="1"/>
</dbReference>
<dbReference type="EMBL" id="JALLBG020000108">
    <property type="protein sequence ID" value="KAL3764102.1"/>
    <property type="molecule type" value="Genomic_DNA"/>
</dbReference>
<feature type="compositionally biased region" description="Basic residues" evidence="2">
    <location>
        <begin position="792"/>
        <end position="804"/>
    </location>
</feature>
<evidence type="ECO:0000256" key="2">
    <source>
        <dbReference type="SAM" id="MobiDB-lite"/>
    </source>
</evidence>
<accession>A0ABD3MKS5</accession>
<evidence type="ECO:0000313" key="3">
    <source>
        <dbReference type="EMBL" id="KAL3764102.1"/>
    </source>
</evidence>
<protein>
    <recommendedName>
        <fullName evidence="5">Nucleolar protein 9</fullName>
    </recommendedName>
</protein>
<dbReference type="InterPro" id="IPR001313">
    <property type="entry name" value="Pumilio_RNA-bd_rpt"/>
</dbReference>
<comment type="caution">
    <text evidence="3">The sequence shown here is derived from an EMBL/GenBank/DDBJ whole genome shotgun (WGS) entry which is preliminary data.</text>
</comment>
<feature type="region of interest" description="Disordered" evidence="2">
    <location>
        <begin position="779"/>
        <end position="804"/>
    </location>
</feature>
<dbReference type="Proteomes" id="UP001530293">
    <property type="component" value="Unassembled WGS sequence"/>
</dbReference>
<proteinExistence type="predicted"/>
<dbReference type="InterPro" id="IPR040000">
    <property type="entry name" value="NOP9"/>
</dbReference>
<name>A0ABD3MKS5_9STRA</name>
<sequence>MMDDTNTNTSEYARPRRPSPETVSYLGGLPLDEHFAVQQAREYVAYFQKSSTNVNEESEPPEYPSMLSATHAALSSIFHEFASLACEETPSQQIETLVRISCRYSLIAKRIVLAGMASYWTFLSTHRFGSHVAQTVLRCVVADCEVNLDTFDDGQGQCEGKLVTDGSYGNLLQKEDGSGGIVPSSLSKLLLQSIDELKQYATELSVHVCGSHVLRTSLCILSGVEFVDAFALPGSNDNQQNTLGDWDSGALAATRRGKLKDKKKKKKRGGNAAADDGKGNSQQEYTVMKKIKTVPELKSGDFTKEAEQLMTEMVQIISLADGAGDGVQAPGSLQEQTCHPSAGPLLIQILRLLSFSDFNSKLSHKTNDINSDRRLVILPPEPRYSSGSKAESLAHRLLCWDVSIASSCNDTDVGESTTKQPFAGDIIYGLSGEPRGSILLEAIFRCCPDSFHDELCRVGGFYDENTLREYIQHGVSNFVVQTLLTSVRNKSQASRMVKCLCGIVEDGSLLTVRTVQEKDDKDDSVKGKSNSPRMGVVWRAFEMCANIGSAQDQEQILFALMRGFAFVTATTPNVADDIKDDEKKRKKRSRAKGLSAEECIPLLLGLSPGSNEGEGDNSRLTIDAAGARTLFHILHFKERLRKDWVAGIVDIYEREDLVKIANDGLGSRSIMDALLDGPASPTASKLLAQKLSSRIPFLAAERVGHHTVEKLFRALPTMEDKAAISAELSHYLNRLGGNAMGRSTMVKCAVKEYLEGESVWKEALAKQQVKENWLEEIIGDKHDGSDDESHEAKKKRKKEKRKKH</sequence>
<evidence type="ECO:0000313" key="4">
    <source>
        <dbReference type="Proteomes" id="UP001530293"/>
    </source>
</evidence>
<organism evidence="3 4">
    <name type="scientific">Discostella pseudostelligera</name>
    <dbReference type="NCBI Taxonomy" id="259834"/>
    <lineage>
        <taxon>Eukaryota</taxon>
        <taxon>Sar</taxon>
        <taxon>Stramenopiles</taxon>
        <taxon>Ochrophyta</taxon>
        <taxon>Bacillariophyta</taxon>
        <taxon>Coscinodiscophyceae</taxon>
        <taxon>Thalassiosirophycidae</taxon>
        <taxon>Stephanodiscales</taxon>
        <taxon>Stephanodiscaceae</taxon>
        <taxon>Discostella</taxon>
    </lineage>
</organism>
<reference evidence="3 4" key="1">
    <citation type="submission" date="2024-10" db="EMBL/GenBank/DDBJ databases">
        <title>Updated reference genomes for cyclostephanoid diatoms.</title>
        <authorList>
            <person name="Roberts W.R."/>
            <person name="Alverson A.J."/>
        </authorList>
    </citation>
    <scope>NUCLEOTIDE SEQUENCE [LARGE SCALE GENOMIC DNA]</scope>
    <source>
        <strain evidence="3 4">AJA232-27</strain>
    </source>
</reference>
<dbReference type="InterPro" id="IPR016024">
    <property type="entry name" value="ARM-type_fold"/>
</dbReference>
<gene>
    <name evidence="3" type="ORF">ACHAWU_003914</name>
</gene>
<feature type="compositionally biased region" description="Polar residues" evidence="2">
    <location>
        <begin position="1"/>
        <end position="11"/>
    </location>
</feature>
<evidence type="ECO:0000256" key="1">
    <source>
        <dbReference type="ARBA" id="ARBA00022737"/>
    </source>
</evidence>
<feature type="region of interest" description="Disordered" evidence="2">
    <location>
        <begin position="1"/>
        <end position="20"/>
    </location>
</feature>
<keyword evidence="4" id="KW-1185">Reference proteome</keyword>
<dbReference type="PANTHER" id="PTHR13102:SF0">
    <property type="entry name" value="NUCLEOLAR PROTEIN 9"/>
    <property type="match status" value="1"/>
</dbReference>
<evidence type="ECO:0008006" key="5">
    <source>
        <dbReference type="Google" id="ProtNLM"/>
    </source>
</evidence>